<keyword evidence="6" id="KW-0472">Membrane</keyword>
<evidence type="ECO:0000256" key="1">
    <source>
        <dbReference type="ARBA" id="ARBA00000085"/>
    </source>
</evidence>
<keyword evidence="4 7" id="KW-0418">Kinase</keyword>
<dbReference type="SUPFAM" id="SSF55874">
    <property type="entry name" value="ATPase domain of HSP90 chaperone/DNA topoisomerase II/histidine kinase"/>
    <property type="match status" value="1"/>
</dbReference>
<dbReference type="PANTHER" id="PTHR24421:SF10">
    <property type="entry name" value="NITRATE_NITRITE SENSOR PROTEIN NARQ"/>
    <property type="match status" value="1"/>
</dbReference>
<dbReference type="RefSeq" id="WP_013882462.1">
    <property type="nucleotide sequence ID" value="NC_015671.1"/>
</dbReference>
<dbReference type="InterPro" id="IPR050482">
    <property type="entry name" value="Sensor_HK_TwoCompSys"/>
</dbReference>
<evidence type="ECO:0000256" key="4">
    <source>
        <dbReference type="ARBA" id="ARBA00022777"/>
    </source>
</evidence>
<feature type="transmembrane region" description="Helical" evidence="6">
    <location>
        <begin position="84"/>
        <end position="109"/>
    </location>
</feature>
<evidence type="ECO:0000313" key="7">
    <source>
        <dbReference type="EMBL" id="AEI10937.1"/>
    </source>
</evidence>
<dbReference type="InterPro" id="IPR036890">
    <property type="entry name" value="HATPase_C_sf"/>
</dbReference>
<organism evidence="7 8">
    <name type="scientific">Cellulomonas gilvus (strain ATCC 13127 / NRRL B-14078)</name>
    <name type="common">Cellvibrio gilvus</name>
    <dbReference type="NCBI Taxonomy" id="593907"/>
    <lineage>
        <taxon>Bacteria</taxon>
        <taxon>Bacillati</taxon>
        <taxon>Actinomycetota</taxon>
        <taxon>Actinomycetes</taxon>
        <taxon>Micrococcales</taxon>
        <taxon>Cellulomonadaceae</taxon>
        <taxon>Cellulomonas</taxon>
    </lineage>
</organism>
<dbReference type="EC" id="2.7.13.3" evidence="2"/>
<dbReference type="AlphaFoldDB" id="F8A5C0"/>
<keyword evidence="6" id="KW-1133">Transmembrane helix</keyword>
<dbReference type="HOGENOM" id="CLU_054393_0_0_11"/>
<sequence>MLDTTQQRDIAQDRLSFLRGAAIVSLGFGLGSSTQAAYIYSRYVPEWSDVSVWSRVGANLVGVVALVGSLWLMRVYRWRSGWAVLAGVLLGSVALALARFGAQVAFGVYEHPDPSTRRAEFIGGITTGLISAGIGAWAMVFQRRGRVGLRQAEREAVQVELAVRALEDEEIRVRRTVAEGLHGTLQSKLVLVGARLDEVIDGRIDEADVQESLRWVRAELETVRELDVRQMSRLLYPERLELGLVPAVRALLARVPTTIATRVTATDAVREVDDPERGSLTLSQRLLAVRVVEEGLTNALKNGPVTMITVELDLVRDALVVAVENDGPTYDPLVAHAPGGTARLAERVDLAHGTVSLRPRVPRGARLEARLPL</sequence>
<evidence type="ECO:0000256" key="6">
    <source>
        <dbReference type="SAM" id="Phobius"/>
    </source>
</evidence>
<evidence type="ECO:0000313" key="8">
    <source>
        <dbReference type="Proteomes" id="UP000000485"/>
    </source>
</evidence>
<keyword evidence="6" id="KW-0812">Transmembrane</keyword>
<dbReference type="CDD" id="cd16917">
    <property type="entry name" value="HATPase_UhpB-NarQ-NarX-like"/>
    <property type="match status" value="1"/>
</dbReference>
<keyword evidence="5" id="KW-0902">Two-component regulatory system</keyword>
<keyword evidence="8" id="KW-1185">Reference proteome</keyword>
<keyword evidence="3" id="KW-0808">Transferase</keyword>
<feature type="transmembrane region" description="Helical" evidence="6">
    <location>
        <begin position="21"/>
        <end position="40"/>
    </location>
</feature>
<reference evidence="8" key="1">
    <citation type="submission" date="2011-04" db="EMBL/GenBank/DDBJ databases">
        <title>Complete sequence of Cellvibrio gilvus ATCC 13127.</title>
        <authorList>
            <person name="Lucas S."/>
            <person name="Han J."/>
            <person name="Lapidus A."/>
            <person name="Cheng J.-F."/>
            <person name="Goodwin L."/>
            <person name="Pitluck S."/>
            <person name="Peters L."/>
            <person name="Munk A."/>
            <person name="Detter J.C."/>
            <person name="Han C."/>
            <person name="Tapia R."/>
            <person name="Land M."/>
            <person name="Hauser L."/>
            <person name="Kyrpides N."/>
            <person name="Ivanova N."/>
            <person name="Ovchinnikova G."/>
            <person name="Pagani I."/>
            <person name="Mead D."/>
            <person name="Brumm P."/>
            <person name="Woyke T."/>
        </authorList>
    </citation>
    <scope>NUCLEOTIDE SEQUENCE [LARGE SCALE GENOMIC DNA]</scope>
    <source>
        <strain evidence="8">ATCC 13127 / NRRL B-14078</strain>
    </source>
</reference>
<comment type="catalytic activity">
    <reaction evidence="1">
        <text>ATP + protein L-histidine = ADP + protein N-phospho-L-histidine.</text>
        <dbReference type="EC" id="2.7.13.3"/>
    </reaction>
</comment>
<dbReference type="GO" id="GO:0004673">
    <property type="term" value="F:protein histidine kinase activity"/>
    <property type="evidence" value="ECO:0007669"/>
    <property type="project" value="UniProtKB-EC"/>
</dbReference>
<dbReference type="PANTHER" id="PTHR24421">
    <property type="entry name" value="NITRATE/NITRITE SENSOR PROTEIN NARX-RELATED"/>
    <property type="match status" value="1"/>
</dbReference>
<dbReference type="EMBL" id="CP002665">
    <property type="protein sequence ID" value="AEI10937.1"/>
    <property type="molecule type" value="Genomic_DNA"/>
</dbReference>
<feature type="transmembrane region" description="Helical" evidence="6">
    <location>
        <begin position="121"/>
        <end position="141"/>
    </location>
</feature>
<dbReference type="Gene3D" id="3.30.565.10">
    <property type="entry name" value="Histidine kinase-like ATPase, C-terminal domain"/>
    <property type="match status" value="1"/>
</dbReference>
<dbReference type="eggNOG" id="COG4585">
    <property type="taxonomic scope" value="Bacteria"/>
</dbReference>
<feature type="transmembrane region" description="Helical" evidence="6">
    <location>
        <begin position="52"/>
        <end position="72"/>
    </location>
</feature>
<dbReference type="OrthoDB" id="3573097at2"/>
<dbReference type="STRING" id="593907.Celgi_0415"/>
<dbReference type="GO" id="GO:0000160">
    <property type="term" value="P:phosphorelay signal transduction system"/>
    <property type="evidence" value="ECO:0007669"/>
    <property type="project" value="UniProtKB-KW"/>
</dbReference>
<dbReference type="Proteomes" id="UP000000485">
    <property type="component" value="Chromosome"/>
</dbReference>
<protein>
    <recommendedName>
        <fullName evidence="2">histidine kinase</fullName>
        <ecNumber evidence="2">2.7.13.3</ecNumber>
    </recommendedName>
</protein>
<dbReference type="KEGG" id="cga:Celgi_0415"/>
<accession>F8A5C0</accession>
<evidence type="ECO:0000256" key="5">
    <source>
        <dbReference type="ARBA" id="ARBA00023012"/>
    </source>
</evidence>
<name>F8A5C0_CELGA</name>
<evidence type="ECO:0000256" key="3">
    <source>
        <dbReference type="ARBA" id="ARBA00022679"/>
    </source>
</evidence>
<gene>
    <name evidence="7" type="ordered locus">Celgi_0415</name>
</gene>
<proteinExistence type="predicted"/>
<evidence type="ECO:0000256" key="2">
    <source>
        <dbReference type="ARBA" id="ARBA00012438"/>
    </source>
</evidence>